<evidence type="ECO:0000313" key="2">
    <source>
        <dbReference type="Proteomes" id="UP000008549"/>
    </source>
</evidence>
<gene>
    <name evidence="1" type="ORF">CBG27132</name>
    <name evidence="1" type="ORF">CBG_27132</name>
</gene>
<dbReference type="AlphaFoldDB" id="B6IL42"/>
<sequence>MRLSVQNGYICERHVARIRKIDDH</sequence>
<reference evidence="1 2" key="1">
    <citation type="journal article" date="2003" name="PLoS Biol.">
        <title>The genome sequence of Caenorhabditis briggsae: a platform for comparative genomics.</title>
        <authorList>
            <person name="Stein L.D."/>
            <person name="Bao Z."/>
            <person name="Blasiar D."/>
            <person name="Blumenthal T."/>
            <person name="Brent M.R."/>
            <person name="Chen N."/>
            <person name="Chinwalla A."/>
            <person name="Clarke L."/>
            <person name="Clee C."/>
            <person name="Coghlan A."/>
            <person name="Coulson A."/>
            <person name="D'Eustachio P."/>
            <person name="Fitch D.H."/>
            <person name="Fulton L.A."/>
            <person name="Fulton R.E."/>
            <person name="Griffiths-Jones S."/>
            <person name="Harris T.W."/>
            <person name="Hillier L.W."/>
            <person name="Kamath R."/>
            <person name="Kuwabara P.E."/>
            <person name="Mardis E.R."/>
            <person name="Marra M.A."/>
            <person name="Miner T.L."/>
            <person name="Minx P."/>
            <person name="Mullikin J.C."/>
            <person name="Plumb R.W."/>
            <person name="Rogers J."/>
            <person name="Schein J.E."/>
            <person name="Sohrmann M."/>
            <person name="Spieth J."/>
            <person name="Stajich J.E."/>
            <person name="Wei C."/>
            <person name="Willey D."/>
            <person name="Wilson R.K."/>
            <person name="Durbin R."/>
            <person name="Waterston R.H."/>
        </authorList>
    </citation>
    <scope>NUCLEOTIDE SEQUENCE [LARGE SCALE GENOMIC DNA]</scope>
    <source>
        <strain evidence="1 2">AF16</strain>
    </source>
</reference>
<dbReference type="HOGENOM" id="CLU_3421473_0_0_1"/>
<dbReference type="InParanoid" id="B6IL42"/>
<dbReference type="KEGG" id="cbr:CBG_27132"/>
<dbReference type="Proteomes" id="UP000008549">
    <property type="component" value="Unassembled WGS sequence"/>
</dbReference>
<dbReference type="EMBL" id="HE601047">
    <property type="protein sequence ID" value="CAS00595.1"/>
    <property type="molecule type" value="Genomic_DNA"/>
</dbReference>
<organism evidence="1 2">
    <name type="scientific">Caenorhabditis briggsae</name>
    <dbReference type="NCBI Taxonomy" id="6238"/>
    <lineage>
        <taxon>Eukaryota</taxon>
        <taxon>Metazoa</taxon>
        <taxon>Ecdysozoa</taxon>
        <taxon>Nematoda</taxon>
        <taxon>Chromadorea</taxon>
        <taxon>Rhabditida</taxon>
        <taxon>Rhabditina</taxon>
        <taxon>Rhabditomorpha</taxon>
        <taxon>Rhabditoidea</taxon>
        <taxon>Rhabditidae</taxon>
        <taxon>Peloderinae</taxon>
        <taxon>Caenorhabditis</taxon>
    </lineage>
</organism>
<proteinExistence type="predicted"/>
<name>B6IL42_CAEBR</name>
<evidence type="ECO:0000313" key="1">
    <source>
        <dbReference type="EMBL" id="CAS00595.1"/>
    </source>
</evidence>
<dbReference type="CTD" id="68918590"/>
<protein>
    <submittedName>
        <fullName evidence="1">Protein CBG27132</fullName>
    </submittedName>
</protein>
<reference evidence="1 2" key="2">
    <citation type="journal article" date="2011" name="PLoS Genet.">
        <title>Caenorhabditis briggsae recombinant inbred line genotypes reveal inter-strain incompatibility and the evolution of recombination.</title>
        <authorList>
            <person name="Ross J.A."/>
            <person name="Koboldt D.C."/>
            <person name="Staisch J.E."/>
            <person name="Chamberlin H.M."/>
            <person name="Gupta B.P."/>
            <person name="Miller R.D."/>
            <person name="Baird S.E."/>
            <person name="Haag E.S."/>
        </authorList>
    </citation>
    <scope>NUCLEOTIDE SEQUENCE [LARGE SCALE GENOMIC DNA]</scope>
    <source>
        <strain evidence="1 2">AF16</strain>
    </source>
</reference>
<accession>B6IL42</accession>
<keyword evidence="2" id="KW-1185">Reference proteome</keyword>
<dbReference type="GeneID" id="68918590"/>
<dbReference type="RefSeq" id="XP_045100154.1">
    <property type="nucleotide sequence ID" value="XM_045237781.1"/>
</dbReference>